<keyword evidence="5" id="KW-0677">Repeat</keyword>
<accession>A0ABQ9JZK8</accession>
<evidence type="ECO:0000256" key="1">
    <source>
        <dbReference type="ARBA" id="ARBA00004141"/>
    </source>
</evidence>
<dbReference type="InterPro" id="IPR018108">
    <property type="entry name" value="MCP_transmembrane"/>
</dbReference>
<evidence type="ECO:0000256" key="8">
    <source>
        <dbReference type="PROSITE-ProRule" id="PRU00282"/>
    </source>
</evidence>
<dbReference type="Proteomes" id="UP001162164">
    <property type="component" value="Unassembled WGS sequence"/>
</dbReference>
<dbReference type="PANTHER" id="PTHR45618">
    <property type="entry name" value="MITOCHONDRIAL DICARBOXYLATE CARRIER-RELATED"/>
    <property type="match status" value="1"/>
</dbReference>
<keyword evidence="4 8" id="KW-0812">Transmembrane</keyword>
<comment type="caution">
    <text evidence="11">The sequence shown here is derived from an EMBL/GenBank/DDBJ whole genome shotgun (WGS) entry which is preliminary data.</text>
</comment>
<feature type="repeat" description="Solcar" evidence="8">
    <location>
        <begin position="8"/>
        <end position="94"/>
    </location>
</feature>
<proteinExistence type="inferred from homology"/>
<evidence type="ECO:0000256" key="2">
    <source>
        <dbReference type="ARBA" id="ARBA00006375"/>
    </source>
</evidence>
<protein>
    <recommendedName>
        <fullName evidence="13">Mitochondrial 2-oxoglutarate/malate carrier protein</fullName>
    </recommendedName>
</protein>
<keyword evidence="6 10" id="KW-1133">Transmembrane helix</keyword>
<sequence length="296" mass="31735">MSKPQHTVPNGLKFVFGGMAGMMGTMVVHPLDLIKNRLQLAGPSKEYKSGYHAFRSIVANEGALALYDGISAGLLRQATYTTARLGIFTYITEQLTAQSGGTPPGFATKAAVGMFAGICGSFVGNPADVALIRMTADGKLPKNERRNYKNVFNALARIIREEGVPTLWKGAIPTMVRAMVTNGAQLGTYSQAKQMLHAQLQLADGILLHFMASMVSGLVTATASLPVDIVKTRIQNAKGGVTGGPVAVLMNIVRAEGVSALWTGFLPYYLKLGPHTVLTFVFLEQLNRLYLRSSSD</sequence>
<evidence type="ECO:0000256" key="7">
    <source>
        <dbReference type="ARBA" id="ARBA00023136"/>
    </source>
</evidence>
<organism evidence="11 12">
    <name type="scientific">Molorchus minor</name>
    <dbReference type="NCBI Taxonomy" id="1323400"/>
    <lineage>
        <taxon>Eukaryota</taxon>
        <taxon>Metazoa</taxon>
        <taxon>Ecdysozoa</taxon>
        <taxon>Arthropoda</taxon>
        <taxon>Hexapoda</taxon>
        <taxon>Insecta</taxon>
        <taxon>Pterygota</taxon>
        <taxon>Neoptera</taxon>
        <taxon>Endopterygota</taxon>
        <taxon>Coleoptera</taxon>
        <taxon>Polyphaga</taxon>
        <taxon>Cucujiformia</taxon>
        <taxon>Chrysomeloidea</taxon>
        <taxon>Cerambycidae</taxon>
        <taxon>Lamiinae</taxon>
        <taxon>Monochamini</taxon>
        <taxon>Molorchus</taxon>
    </lineage>
</organism>
<evidence type="ECO:0000256" key="9">
    <source>
        <dbReference type="RuleBase" id="RU000488"/>
    </source>
</evidence>
<gene>
    <name evidence="11" type="ORF">NQ317_003144</name>
</gene>
<dbReference type="InterPro" id="IPR023395">
    <property type="entry name" value="MCP_dom_sf"/>
</dbReference>
<keyword evidence="12" id="KW-1185">Reference proteome</keyword>
<dbReference type="Gene3D" id="1.50.40.10">
    <property type="entry name" value="Mitochondrial carrier domain"/>
    <property type="match status" value="1"/>
</dbReference>
<keyword evidence="7 8" id="KW-0472">Membrane</keyword>
<comment type="subcellular location">
    <subcellularLocation>
        <location evidence="1">Membrane</location>
        <topology evidence="1">Multi-pass membrane protein</topology>
    </subcellularLocation>
</comment>
<dbReference type="PROSITE" id="PS50920">
    <property type="entry name" value="SOLCAR"/>
    <property type="match status" value="3"/>
</dbReference>
<evidence type="ECO:0000313" key="11">
    <source>
        <dbReference type="EMBL" id="KAJ8983339.1"/>
    </source>
</evidence>
<evidence type="ECO:0000256" key="10">
    <source>
        <dbReference type="SAM" id="Phobius"/>
    </source>
</evidence>
<dbReference type="InterPro" id="IPR050391">
    <property type="entry name" value="Mito_Metabolite_Transporter"/>
</dbReference>
<evidence type="ECO:0000256" key="3">
    <source>
        <dbReference type="ARBA" id="ARBA00022448"/>
    </source>
</evidence>
<dbReference type="SUPFAM" id="SSF103506">
    <property type="entry name" value="Mitochondrial carrier"/>
    <property type="match status" value="1"/>
</dbReference>
<evidence type="ECO:0000256" key="5">
    <source>
        <dbReference type="ARBA" id="ARBA00022737"/>
    </source>
</evidence>
<feature type="transmembrane region" description="Helical" evidence="10">
    <location>
        <begin position="12"/>
        <end position="31"/>
    </location>
</feature>
<dbReference type="Pfam" id="PF00153">
    <property type="entry name" value="Mito_carr"/>
    <property type="match status" value="3"/>
</dbReference>
<evidence type="ECO:0000313" key="12">
    <source>
        <dbReference type="Proteomes" id="UP001162164"/>
    </source>
</evidence>
<comment type="similarity">
    <text evidence="2 9">Belongs to the mitochondrial carrier (TC 2.A.29) family.</text>
</comment>
<evidence type="ECO:0008006" key="13">
    <source>
        <dbReference type="Google" id="ProtNLM"/>
    </source>
</evidence>
<name>A0ABQ9JZK8_9CUCU</name>
<evidence type="ECO:0000256" key="6">
    <source>
        <dbReference type="ARBA" id="ARBA00022989"/>
    </source>
</evidence>
<evidence type="ECO:0000256" key="4">
    <source>
        <dbReference type="ARBA" id="ARBA00022692"/>
    </source>
</evidence>
<feature type="repeat" description="Solcar" evidence="8">
    <location>
        <begin position="204"/>
        <end position="289"/>
    </location>
</feature>
<reference evidence="11" key="1">
    <citation type="journal article" date="2023" name="Insect Mol. Biol.">
        <title>Genome sequencing provides insights into the evolution of gene families encoding plant cell wall-degrading enzymes in longhorned beetles.</title>
        <authorList>
            <person name="Shin N.R."/>
            <person name="Okamura Y."/>
            <person name="Kirsch R."/>
            <person name="Pauchet Y."/>
        </authorList>
    </citation>
    <scope>NUCLEOTIDE SEQUENCE</scope>
    <source>
        <strain evidence="11">MMC_N1</strain>
    </source>
</reference>
<dbReference type="EMBL" id="JAPWTJ010000079">
    <property type="protein sequence ID" value="KAJ8983339.1"/>
    <property type="molecule type" value="Genomic_DNA"/>
</dbReference>
<keyword evidence="3 9" id="KW-0813">Transport</keyword>
<feature type="repeat" description="Solcar" evidence="8">
    <location>
        <begin position="104"/>
        <end position="195"/>
    </location>
</feature>